<dbReference type="Gene3D" id="3.30.450.90">
    <property type="match status" value="1"/>
</dbReference>
<dbReference type="InterPro" id="IPR001482">
    <property type="entry name" value="T2SS/T4SS_dom"/>
</dbReference>
<dbReference type="PANTHER" id="PTHR30258:SF1">
    <property type="entry name" value="PROTEIN TRANSPORT PROTEIN HOFB HOMOLOG"/>
    <property type="match status" value="1"/>
</dbReference>
<evidence type="ECO:0000259" key="5">
    <source>
        <dbReference type="SMART" id="SM00382"/>
    </source>
</evidence>
<dbReference type="InterPro" id="IPR003593">
    <property type="entry name" value="AAA+_ATPase"/>
</dbReference>
<organism evidence="6 7">
    <name type="scientific">Bariatricus massiliensis</name>
    <dbReference type="NCBI Taxonomy" id="1745713"/>
    <lineage>
        <taxon>Bacteria</taxon>
        <taxon>Bacillati</taxon>
        <taxon>Bacillota</taxon>
        <taxon>Clostridia</taxon>
        <taxon>Lachnospirales</taxon>
        <taxon>Lachnospiraceae</taxon>
        <taxon>Bariatricus</taxon>
    </lineage>
</organism>
<dbReference type="SMART" id="SM00382">
    <property type="entry name" value="AAA"/>
    <property type="match status" value="1"/>
</dbReference>
<proteinExistence type="inferred from homology"/>
<evidence type="ECO:0000256" key="2">
    <source>
        <dbReference type="ARBA" id="ARBA00022741"/>
    </source>
</evidence>
<dbReference type="Gene3D" id="3.30.300.160">
    <property type="entry name" value="Type II secretion system, protein E, N-terminal domain"/>
    <property type="match status" value="1"/>
</dbReference>
<dbReference type="Pfam" id="PF05157">
    <property type="entry name" value="MshEN"/>
    <property type="match status" value="1"/>
</dbReference>
<evidence type="ECO:0000256" key="1">
    <source>
        <dbReference type="ARBA" id="ARBA00006611"/>
    </source>
</evidence>
<dbReference type="SUPFAM" id="SSF52540">
    <property type="entry name" value="P-loop containing nucleoside triphosphate hydrolases"/>
    <property type="match status" value="1"/>
</dbReference>
<dbReference type="InterPro" id="IPR027417">
    <property type="entry name" value="P-loop_NTPase"/>
</dbReference>
<accession>A0ABS8DC70</accession>
<reference evidence="6 7" key="1">
    <citation type="submission" date="2021-10" db="EMBL/GenBank/DDBJ databases">
        <title>Collection of gut derived symbiotic bacterial strains cultured from healthy donors.</title>
        <authorList>
            <person name="Lin H."/>
            <person name="Littmann E."/>
            <person name="Kohout C."/>
            <person name="Pamer E.G."/>
        </authorList>
    </citation>
    <scope>NUCLEOTIDE SEQUENCE [LARGE SCALE GENOMIC DNA]</scope>
    <source>
        <strain evidence="6 7">DFI.1.165</strain>
    </source>
</reference>
<sequence length="560" mass="62917">MKSIRIGDVLEQQGYVTREQLDQAVEYQKEHRDKRFGEILIELGYIKESQMLEALAARMQIDVVNISDLSVDTQAVAKIPRQLAEKYHILAYEIKEQSLAVIVNDPLNLYALEDVRQLTGMQLEVHLAELMPLKRALEYFYAEVSAKQAASQANESMEQAEEELAFIDEIDEESNSDVPVIKLLNSLIMRAYNTNASDIHIEPFEFKTVVRMRIDGTLVEYVTLKRSLHAPLIARIKIVGNMDIAEKRIPQDGHFKMKVDGDDVNMRVSVIPTVFGEKAVIRLLSNRAPIDHKGTFGMTEENYKKFAPLLKSPNGIIYMTGPTGSGKTTTLYMILESLARGYVNISTIEDPVEKNLPKINQMQVNNQAGLSFEAGLRALLRQDPDIIMVGETRDNETASISVRAAITGHLVLSTLHTNNAVSSIVRLIDMGLEPYLVANSLVGLVAQRLMRKVCPECAETVETSELEREILGEEVRFIKKAKGCPKCTNTGYQGRVAIHELAVIDRTMRAMISEGRTAEEIQEYAMKEQGMETLRQSAARLVTEGVTTMDELWKVTYYDS</sequence>
<keyword evidence="7" id="KW-1185">Reference proteome</keyword>
<feature type="domain" description="AAA+ ATPase" evidence="5">
    <location>
        <begin position="313"/>
        <end position="434"/>
    </location>
</feature>
<evidence type="ECO:0000256" key="4">
    <source>
        <dbReference type="SAM" id="Coils"/>
    </source>
</evidence>
<evidence type="ECO:0000256" key="3">
    <source>
        <dbReference type="ARBA" id="ARBA00022840"/>
    </source>
</evidence>
<gene>
    <name evidence="6" type="ORF">LIZ65_01635</name>
</gene>
<dbReference type="Proteomes" id="UP001299546">
    <property type="component" value="Unassembled WGS sequence"/>
</dbReference>
<dbReference type="RefSeq" id="WP_066732018.1">
    <property type="nucleotide sequence ID" value="NZ_JAJCIQ010000001.1"/>
</dbReference>
<dbReference type="Pfam" id="PF00437">
    <property type="entry name" value="T2SSE"/>
    <property type="match status" value="1"/>
</dbReference>
<evidence type="ECO:0000313" key="7">
    <source>
        <dbReference type="Proteomes" id="UP001299546"/>
    </source>
</evidence>
<dbReference type="SUPFAM" id="SSF160246">
    <property type="entry name" value="EspE N-terminal domain-like"/>
    <property type="match status" value="1"/>
</dbReference>
<evidence type="ECO:0000313" key="6">
    <source>
        <dbReference type="EMBL" id="MCB7385975.1"/>
    </source>
</evidence>
<keyword evidence="2" id="KW-0547">Nucleotide-binding</keyword>
<dbReference type="CDD" id="cd01129">
    <property type="entry name" value="PulE-GspE-like"/>
    <property type="match status" value="1"/>
</dbReference>
<comment type="similarity">
    <text evidence="1">Belongs to the GSP E family.</text>
</comment>
<dbReference type="EMBL" id="JAJCIS010000001">
    <property type="protein sequence ID" value="MCB7385975.1"/>
    <property type="molecule type" value="Genomic_DNA"/>
</dbReference>
<comment type="caution">
    <text evidence="6">The sequence shown here is derived from an EMBL/GenBank/DDBJ whole genome shotgun (WGS) entry which is preliminary data.</text>
</comment>
<dbReference type="Gene3D" id="3.40.50.300">
    <property type="entry name" value="P-loop containing nucleotide triphosphate hydrolases"/>
    <property type="match status" value="1"/>
</dbReference>
<keyword evidence="3" id="KW-0067">ATP-binding</keyword>
<name>A0ABS8DC70_9FIRM</name>
<dbReference type="PANTHER" id="PTHR30258">
    <property type="entry name" value="TYPE II SECRETION SYSTEM PROTEIN GSPE-RELATED"/>
    <property type="match status" value="1"/>
</dbReference>
<protein>
    <submittedName>
        <fullName evidence="6">GspE/PulE family protein</fullName>
    </submittedName>
</protein>
<keyword evidence="4" id="KW-0175">Coiled coil</keyword>
<dbReference type="InterPro" id="IPR037257">
    <property type="entry name" value="T2SS_E_N_sf"/>
</dbReference>
<feature type="coiled-coil region" evidence="4">
    <location>
        <begin position="143"/>
        <end position="170"/>
    </location>
</feature>
<dbReference type="InterPro" id="IPR007831">
    <property type="entry name" value="T2SS_GspE_N"/>
</dbReference>